<proteinExistence type="predicted"/>
<evidence type="ECO:0000313" key="2">
    <source>
        <dbReference type="EMBL" id="KAL2912360.1"/>
    </source>
</evidence>
<dbReference type="InterPro" id="IPR036748">
    <property type="entry name" value="MTH938-like_sf"/>
</dbReference>
<dbReference type="EC" id="2.7.1.40" evidence="2"/>
<dbReference type="PANTHER" id="PTHR21192">
    <property type="entry name" value="NUCLEAR PROTEIN E3-3"/>
    <property type="match status" value="1"/>
</dbReference>
<gene>
    <name evidence="2" type="primary">NDUFAF3</name>
    <name evidence="2" type="ORF">HK105_208134</name>
</gene>
<dbReference type="Gene3D" id="3.40.1230.10">
    <property type="entry name" value="MTH938-like"/>
    <property type="match status" value="1"/>
</dbReference>
<dbReference type="Pfam" id="PF04430">
    <property type="entry name" value="DUF498"/>
    <property type="match status" value="1"/>
</dbReference>
<keyword evidence="2" id="KW-0808">Transferase</keyword>
<protein>
    <submittedName>
        <fullName evidence="2">NADH dehydrogenase [ubiquinone] 1 alpha subcomplex assembly factor 3</fullName>
        <ecNumber evidence="2">2.7.1.40</ecNumber>
    </submittedName>
</protein>
<dbReference type="InterPro" id="IPR007523">
    <property type="entry name" value="NDUFAF3/AAMDC"/>
</dbReference>
<evidence type="ECO:0000256" key="1">
    <source>
        <dbReference type="SAM" id="MobiDB-lite"/>
    </source>
</evidence>
<evidence type="ECO:0000313" key="3">
    <source>
        <dbReference type="Proteomes" id="UP001527925"/>
    </source>
</evidence>
<dbReference type="Proteomes" id="UP001527925">
    <property type="component" value="Unassembled WGS sequence"/>
</dbReference>
<organism evidence="2 3">
    <name type="scientific">Polyrhizophydium stewartii</name>
    <dbReference type="NCBI Taxonomy" id="2732419"/>
    <lineage>
        <taxon>Eukaryota</taxon>
        <taxon>Fungi</taxon>
        <taxon>Fungi incertae sedis</taxon>
        <taxon>Chytridiomycota</taxon>
        <taxon>Chytridiomycota incertae sedis</taxon>
        <taxon>Chytridiomycetes</taxon>
        <taxon>Rhizophydiales</taxon>
        <taxon>Rhizophydiales incertae sedis</taxon>
        <taxon>Polyrhizophydium</taxon>
    </lineage>
</organism>
<dbReference type="SUPFAM" id="SSF64076">
    <property type="entry name" value="MTH938-like"/>
    <property type="match status" value="1"/>
</dbReference>
<feature type="region of interest" description="Disordered" evidence="1">
    <location>
        <begin position="231"/>
        <end position="252"/>
    </location>
</feature>
<dbReference type="EMBL" id="JADGIZ020000069">
    <property type="protein sequence ID" value="KAL2912360.1"/>
    <property type="molecule type" value="Genomic_DNA"/>
</dbReference>
<dbReference type="GO" id="GO:0004743">
    <property type="term" value="F:pyruvate kinase activity"/>
    <property type="evidence" value="ECO:0007669"/>
    <property type="project" value="UniProtKB-EC"/>
</dbReference>
<dbReference type="PANTHER" id="PTHR21192:SF2">
    <property type="entry name" value="NADH DEHYDROGENASE [UBIQUINONE] 1 ALPHA SUBCOMPLEX ASSEMBLY FACTOR 3"/>
    <property type="match status" value="1"/>
</dbReference>
<comment type="caution">
    <text evidence="2">The sequence shown here is derived from an EMBL/GenBank/DDBJ whole genome shotgun (WGS) entry which is preliminary data.</text>
</comment>
<name>A0ABR4MYK7_9FUNG</name>
<keyword evidence="3" id="KW-1185">Reference proteome</keyword>
<reference evidence="2 3" key="1">
    <citation type="submission" date="2023-09" db="EMBL/GenBank/DDBJ databases">
        <title>Pangenome analysis of Batrachochytrium dendrobatidis and related Chytrids.</title>
        <authorList>
            <person name="Yacoub M.N."/>
            <person name="Stajich J.E."/>
            <person name="James T.Y."/>
        </authorList>
    </citation>
    <scope>NUCLEOTIDE SEQUENCE [LARGE SCALE GENOMIC DNA]</scope>
    <source>
        <strain evidence="2 3">JEL0888</strain>
    </source>
</reference>
<accession>A0ABR4MYK7</accession>
<sequence>MAAVRRTAASAAARTAAARTALAAHARGLHATSAARLAPSLPLRAGDPGRDADVHRPESEIALLKQLDMLGSPTLYGKLVSSVSSNGFTVADLAVIGPGIVLNNAVLLWDVPQYGVGGPDSLTAESSAATPEFSDPTSPFHGWTTEMFKIFEVVEPTPDILIIGSGATTSPLPPKIKAYLMSLGMQSEVQASRQAAHTYNMLLQEGRRPSIAMLPLIPTSARTGEELVKTFTRDPAIKRGNEGENKDASSEA</sequence>